<dbReference type="InParanoid" id="T1HF58"/>
<evidence type="ECO:0000313" key="3">
    <source>
        <dbReference type="Proteomes" id="UP000015103"/>
    </source>
</evidence>
<dbReference type="Proteomes" id="UP000015103">
    <property type="component" value="Unassembled WGS sequence"/>
</dbReference>
<accession>T1HF58</accession>
<dbReference type="AlphaFoldDB" id="T1HF58"/>
<dbReference type="EnsemblMetazoa" id="RPRC002680-RA">
    <property type="protein sequence ID" value="RPRC002680-PA"/>
    <property type="gene ID" value="RPRC002680"/>
</dbReference>
<sequence length="197" mass="23393">MYAQYKINTPNRTPSKRSNLINYKTNDHNESNADEVITCSELRYMVKELLQGRSKNLSKPASSIYHQTDNHAIENRANESRGTPTSKQMKKNSDFWRVYQCLEPLKAKKTGDEYNPMWDDLINQLKEERKSIINKYKAAKKEKELDKKRAGNVITYSKNDHINMDRYHPNAWDIDEQRRRDLMRLKYQGARLMKKTF</sequence>
<dbReference type="VEuPathDB" id="VectorBase:RPRC002680"/>
<name>T1HF58_RHOPR</name>
<dbReference type="EMBL" id="ACPB03000793">
    <property type="status" value="NOT_ANNOTATED_CDS"/>
    <property type="molecule type" value="Genomic_DNA"/>
</dbReference>
<organism evidence="2 3">
    <name type="scientific">Rhodnius prolixus</name>
    <name type="common">Triatomid bug</name>
    <dbReference type="NCBI Taxonomy" id="13249"/>
    <lineage>
        <taxon>Eukaryota</taxon>
        <taxon>Metazoa</taxon>
        <taxon>Ecdysozoa</taxon>
        <taxon>Arthropoda</taxon>
        <taxon>Hexapoda</taxon>
        <taxon>Insecta</taxon>
        <taxon>Pterygota</taxon>
        <taxon>Neoptera</taxon>
        <taxon>Paraneoptera</taxon>
        <taxon>Hemiptera</taxon>
        <taxon>Heteroptera</taxon>
        <taxon>Panheteroptera</taxon>
        <taxon>Cimicomorpha</taxon>
        <taxon>Reduviidae</taxon>
        <taxon>Triatominae</taxon>
        <taxon>Rhodnius</taxon>
    </lineage>
</organism>
<reference evidence="2" key="1">
    <citation type="submission" date="2015-05" db="UniProtKB">
        <authorList>
            <consortium name="EnsemblMetazoa"/>
        </authorList>
    </citation>
    <scope>IDENTIFICATION</scope>
</reference>
<feature type="compositionally biased region" description="Polar residues" evidence="1">
    <location>
        <begin position="56"/>
        <end position="67"/>
    </location>
</feature>
<keyword evidence="3" id="KW-1185">Reference proteome</keyword>
<proteinExistence type="predicted"/>
<protein>
    <submittedName>
        <fullName evidence="2">Uncharacterized protein</fullName>
    </submittedName>
</protein>
<dbReference type="GeneID" id="141449929"/>
<feature type="compositionally biased region" description="Basic and acidic residues" evidence="1">
    <location>
        <begin position="68"/>
        <end position="79"/>
    </location>
</feature>
<dbReference type="HOGENOM" id="CLU_1385743_0_0_1"/>
<dbReference type="RefSeq" id="XP_073975985.1">
    <property type="nucleotide sequence ID" value="XM_074119884.1"/>
</dbReference>
<evidence type="ECO:0000256" key="1">
    <source>
        <dbReference type="SAM" id="MobiDB-lite"/>
    </source>
</evidence>
<feature type="region of interest" description="Disordered" evidence="1">
    <location>
        <begin position="56"/>
        <end position="89"/>
    </location>
</feature>
<evidence type="ECO:0000313" key="2">
    <source>
        <dbReference type="EnsemblMetazoa" id="RPRC002680-PA"/>
    </source>
</evidence>